<evidence type="ECO:0000313" key="3">
    <source>
        <dbReference type="Proteomes" id="UP001209878"/>
    </source>
</evidence>
<accession>A0AAD9P8L7</accession>
<sequence>MVDFSDKKTPKVIVTISTSIIVILPEALRTFKRTCEYIFNGPLATKDEAEKVQYLRLWVGDIRGGWALTEANSKILAPHWTGFENYAKPKSSFRVSRFQLRAIKQEQNETIGAFMTRARIIANDSEYTDKDEQLMDTLIADRYSDSIRQKLITKNKETTLDQALAIVRAYEGT</sequence>
<keyword evidence="3" id="KW-1185">Reference proteome</keyword>
<name>A0AAD9P8L7_RIDPI</name>
<gene>
    <name evidence="1" type="ORF">NP493_86g04010</name>
    <name evidence="2" type="ORF">NP493_86g04011</name>
</gene>
<organism evidence="2 3">
    <name type="scientific">Ridgeia piscesae</name>
    <name type="common">Tubeworm</name>
    <dbReference type="NCBI Taxonomy" id="27915"/>
    <lineage>
        <taxon>Eukaryota</taxon>
        <taxon>Metazoa</taxon>
        <taxon>Spiralia</taxon>
        <taxon>Lophotrochozoa</taxon>
        <taxon>Annelida</taxon>
        <taxon>Polychaeta</taxon>
        <taxon>Sedentaria</taxon>
        <taxon>Canalipalpata</taxon>
        <taxon>Sabellida</taxon>
        <taxon>Siboglinidae</taxon>
        <taxon>Ridgeia</taxon>
    </lineage>
</organism>
<evidence type="ECO:0000313" key="1">
    <source>
        <dbReference type="EMBL" id="KAK2190145.1"/>
    </source>
</evidence>
<evidence type="ECO:0000313" key="2">
    <source>
        <dbReference type="EMBL" id="KAK2190147.1"/>
    </source>
</evidence>
<dbReference type="PANTHER" id="PTHR33198">
    <property type="entry name" value="ANK_REP_REGION DOMAIN-CONTAINING PROTEIN-RELATED"/>
    <property type="match status" value="1"/>
</dbReference>
<dbReference type="EMBL" id="JAODUO010000087">
    <property type="protein sequence ID" value="KAK2190147.1"/>
    <property type="molecule type" value="Genomic_DNA"/>
</dbReference>
<comment type="caution">
    <text evidence="2">The sequence shown here is derived from an EMBL/GenBank/DDBJ whole genome shotgun (WGS) entry which is preliminary data.</text>
</comment>
<dbReference type="AlphaFoldDB" id="A0AAD9P8L7"/>
<protein>
    <submittedName>
        <fullName evidence="2">Uncharacterized protein</fullName>
    </submittedName>
</protein>
<dbReference type="Proteomes" id="UP001209878">
    <property type="component" value="Unassembled WGS sequence"/>
</dbReference>
<proteinExistence type="predicted"/>
<dbReference type="EMBL" id="JAODUO010000087">
    <property type="protein sequence ID" value="KAK2190145.1"/>
    <property type="molecule type" value="Genomic_DNA"/>
</dbReference>
<dbReference type="PANTHER" id="PTHR33198:SF20">
    <property type="entry name" value="RETROTRANSPOSON GAG DOMAIN-CONTAINING PROTEIN"/>
    <property type="match status" value="1"/>
</dbReference>
<reference evidence="2" key="1">
    <citation type="journal article" date="2023" name="Mol. Biol. Evol.">
        <title>Third-Generation Sequencing Reveals the Adaptive Role of the Epigenome in Three Deep-Sea Polychaetes.</title>
        <authorList>
            <person name="Perez M."/>
            <person name="Aroh O."/>
            <person name="Sun Y."/>
            <person name="Lan Y."/>
            <person name="Juniper S.K."/>
            <person name="Young C.R."/>
            <person name="Angers B."/>
            <person name="Qian P.Y."/>
        </authorList>
    </citation>
    <scope>NUCLEOTIDE SEQUENCE</scope>
    <source>
        <strain evidence="2">R07B-5</strain>
    </source>
</reference>